<dbReference type="InterPro" id="IPR015797">
    <property type="entry name" value="NUDIX_hydrolase-like_dom_sf"/>
</dbReference>
<comment type="caution">
    <text evidence="8">The sequence shown here is derived from an EMBL/GenBank/DDBJ whole genome shotgun (WGS) entry which is preliminary data.</text>
</comment>
<comment type="cofactor">
    <cofactor evidence="1">
        <name>Mn(2+)</name>
        <dbReference type="ChEBI" id="CHEBI:29035"/>
    </cofactor>
</comment>
<dbReference type="PANTHER" id="PTHR12992:SF11">
    <property type="entry name" value="MITOCHONDRIAL COENZYME A DIPHOSPHATASE NUDT8"/>
    <property type="match status" value="1"/>
</dbReference>
<dbReference type="InterPro" id="IPR045121">
    <property type="entry name" value="CoAse"/>
</dbReference>
<dbReference type="Gene3D" id="3.90.79.10">
    <property type="entry name" value="Nucleoside Triphosphate Pyrophosphohydrolase"/>
    <property type="match status" value="1"/>
</dbReference>
<dbReference type="CDD" id="cd03426">
    <property type="entry name" value="NUDIX_CoAse_Nudt7"/>
    <property type="match status" value="1"/>
</dbReference>
<dbReference type="EMBL" id="JBHLVX010000005">
    <property type="protein sequence ID" value="MFC0266633.1"/>
    <property type="molecule type" value="Genomic_DNA"/>
</dbReference>
<proteinExistence type="predicted"/>
<keyword evidence="4" id="KW-0378">Hydrolase</keyword>
<keyword evidence="6" id="KW-0464">Manganese</keyword>
<sequence>MLEQAIARLHRYRPQRLADHYPRAAVLMPIVTHDAPTLLLTRRHARMRSHAGQVAFPGGKRDPGDVTLEACALRESGEEVGLAANRVQIIGRLSERLSANGMAVTPFVGLIAPHSTTLASPNEIEAIFEVALATLMNDPRQHTDVIQRGDTPLYVPSYRIGEHCLWGLSAMMVVELLDVAFHVDIGLDRYPAGSPLRHPGRKTPPPLSRG</sequence>
<gene>
    <name evidence="8" type="ORF">ACFFHW_01260</name>
</gene>
<dbReference type="InterPro" id="IPR000086">
    <property type="entry name" value="NUDIX_hydrolase_dom"/>
</dbReference>
<accession>A0ABV6FZ11</accession>
<evidence type="ECO:0000313" key="9">
    <source>
        <dbReference type="Proteomes" id="UP001589814"/>
    </source>
</evidence>
<keyword evidence="3" id="KW-0479">Metal-binding</keyword>
<reference evidence="8 9" key="1">
    <citation type="submission" date="2024-09" db="EMBL/GenBank/DDBJ databases">
        <authorList>
            <person name="Sun Q."/>
            <person name="Mori K."/>
        </authorList>
    </citation>
    <scope>NUCLEOTIDE SEQUENCE [LARGE SCALE GENOMIC DNA]</scope>
    <source>
        <strain evidence="8 9">CCM 7415</strain>
    </source>
</reference>
<evidence type="ECO:0000256" key="4">
    <source>
        <dbReference type="ARBA" id="ARBA00022801"/>
    </source>
</evidence>
<evidence type="ECO:0000256" key="5">
    <source>
        <dbReference type="ARBA" id="ARBA00022842"/>
    </source>
</evidence>
<dbReference type="PANTHER" id="PTHR12992">
    <property type="entry name" value="NUDIX HYDROLASE"/>
    <property type="match status" value="1"/>
</dbReference>
<feature type="domain" description="Nudix hydrolase" evidence="7">
    <location>
        <begin position="20"/>
        <end position="152"/>
    </location>
</feature>
<dbReference type="RefSeq" id="WP_019951307.1">
    <property type="nucleotide sequence ID" value="NZ_JBHLVX010000005.1"/>
</dbReference>
<keyword evidence="9" id="KW-1185">Reference proteome</keyword>
<evidence type="ECO:0000256" key="3">
    <source>
        <dbReference type="ARBA" id="ARBA00022723"/>
    </source>
</evidence>
<dbReference type="NCBIfam" id="NF007980">
    <property type="entry name" value="PRK10707.1"/>
    <property type="match status" value="1"/>
</dbReference>
<keyword evidence="5" id="KW-0460">Magnesium</keyword>
<evidence type="ECO:0000256" key="2">
    <source>
        <dbReference type="ARBA" id="ARBA00001946"/>
    </source>
</evidence>
<organism evidence="8 9">
    <name type="scientific">Kushneria aurantia</name>
    <dbReference type="NCBI Taxonomy" id="504092"/>
    <lineage>
        <taxon>Bacteria</taxon>
        <taxon>Pseudomonadati</taxon>
        <taxon>Pseudomonadota</taxon>
        <taxon>Gammaproteobacteria</taxon>
        <taxon>Oceanospirillales</taxon>
        <taxon>Halomonadaceae</taxon>
        <taxon>Kushneria</taxon>
    </lineage>
</organism>
<dbReference type="Pfam" id="PF00293">
    <property type="entry name" value="NUDIX"/>
    <property type="match status" value="1"/>
</dbReference>
<dbReference type="Proteomes" id="UP001589814">
    <property type="component" value="Unassembled WGS sequence"/>
</dbReference>
<dbReference type="SUPFAM" id="SSF55811">
    <property type="entry name" value="Nudix"/>
    <property type="match status" value="1"/>
</dbReference>
<name>A0ABV6FZ11_9GAMM</name>
<evidence type="ECO:0000259" key="7">
    <source>
        <dbReference type="PROSITE" id="PS51462"/>
    </source>
</evidence>
<comment type="cofactor">
    <cofactor evidence="2">
        <name>Mg(2+)</name>
        <dbReference type="ChEBI" id="CHEBI:18420"/>
    </cofactor>
</comment>
<dbReference type="PROSITE" id="PS51462">
    <property type="entry name" value="NUDIX"/>
    <property type="match status" value="1"/>
</dbReference>
<evidence type="ECO:0000256" key="6">
    <source>
        <dbReference type="ARBA" id="ARBA00023211"/>
    </source>
</evidence>
<protein>
    <submittedName>
        <fullName evidence="8">CoA pyrophosphatase</fullName>
    </submittedName>
</protein>
<evidence type="ECO:0000313" key="8">
    <source>
        <dbReference type="EMBL" id="MFC0266633.1"/>
    </source>
</evidence>
<evidence type="ECO:0000256" key="1">
    <source>
        <dbReference type="ARBA" id="ARBA00001936"/>
    </source>
</evidence>